<accession>L8WTZ7</accession>
<dbReference type="AlphaFoldDB" id="L8WTZ7"/>
<reference evidence="2 3" key="1">
    <citation type="journal article" date="2013" name="Nat. Commun.">
        <title>The evolution and pathogenic mechanisms of the rice sheath blight pathogen.</title>
        <authorList>
            <person name="Zheng A."/>
            <person name="Lin R."/>
            <person name="Xu L."/>
            <person name="Qin P."/>
            <person name="Tang C."/>
            <person name="Ai P."/>
            <person name="Zhang D."/>
            <person name="Liu Y."/>
            <person name="Sun Z."/>
            <person name="Feng H."/>
            <person name="Wang Y."/>
            <person name="Chen Y."/>
            <person name="Liang X."/>
            <person name="Fu R."/>
            <person name="Li Q."/>
            <person name="Zhang J."/>
            <person name="Yu X."/>
            <person name="Xie Z."/>
            <person name="Ding L."/>
            <person name="Guan P."/>
            <person name="Tang J."/>
            <person name="Liang Y."/>
            <person name="Wang S."/>
            <person name="Deng Q."/>
            <person name="Li S."/>
            <person name="Zhu J."/>
            <person name="Wang L."/>
            <person name="Liu H."/>
            <person name="Li P."/>
        </authorList>
    </citation>
    <scope>NUCLEOTIDE SEQUENCE [LARGE SCALE GENOMIC DNA]</scope>
    <source>
        <strain evidence="3">AG-1 IA</strain>
    </source>
</reference>
<protein>
    <submittedName>
        <fullName evidence="2">Uncharacterized protein</fullName>
    </submittedName>
</protein>
<evidence type="ECO:0000256" key="1">
    <source>
        <dbReference type="SAM" id="MobiDB-lite"/>
    </source>
</evidence>
<keyword evidence="3" id="KW-1185">Reference proteome</keyword>
<dbReference type="HOGENOM" id="CLU_639656_0_0_1"/>
<feature type="region of interest" description="Disordered" evidence="1">
    <location>
        <begin position="407"/>
        <end position="429"/>
    </location>
</feature>
<name>L8WTZ7_THACA</name>
<evidence type="ECO:0000313" key="2">
    <source>
        <dbReference type="EMBL" id="ELU40247.1"/>
    </source>
</evidence>
<dbReference type="Proteomes" id="UP000011668">
    <property type="component" value="Unassembled WGS sequence"/>
</dbReference>
<comment type="caution">
    <text evidence="2">The sequence shown here is derived from an EMBL/GenBank/DDBJ whole genome shotgun (WGS) entry which is preliminary data.</text>
</comment>
<sequence>MPDFWCAFCIPRCKKIWRHRLHTINALNRTKPATKPVIISYLEPSKNFVSFRATSINANSSLKWGILRSRQGYVGHVGGSIQVLWTPGEFSLRSRSRSPTDSAESIMSSIKELETALFHAHVSRYVDMSGFVGMWIGKLMGVRVAGTQLVELIIPGPPDMESTDERHIDILLDCVVRRRGIHELSATGCALADAVLSSYGDARECALRKTPKDRFHAGYHRFRNSECEPRCSKRALLNQTFLFGLTAYKAWTYSREQMVVPVARTLYRDVDAMPKYAGMAIVNVMGFRLVLNLRQHSSETGRASIYESYEMTPSPSPRATEFPHKRHTRALENGLPRFIGQSDSDWTLNHAADSCFDLARVKSKEGDAELGVKISTPNVKGVRPREQRRQRPRVSLNLELLAATATTSQVELEGCSPSASPSRPETKDF</sequence>
<organism evidence="2 3">
    <name type="scientific">Thanatephorus cucumeris (strain AG1-IA)</name>
    <name type="common">Rice sheath blight fungus</name>
    <name type="synonym">Rhizoctonia solani</name>
    <dbReference type="NCBI Taxonomy" id="983506"/>
    <lineage>
        <taxon>Eukaryota</taxon>
        <taxon>Fungi</taxon>
        <taxon>Dikarya</taxon>
        <taxon>Basidiomycota</taxon>
        <taxon>Agaricomycotina</taxon>
        <taxon>Agaricomycetes</taxon>
        <taxon>Cantharellales</taxon>
        <taxon>Ceratobasidiaceae</taxon>
        <taxon>Rhizoctonia</taxon>
        <taxon>Rhizoctonia solani AG-1</taxon>
    </lineage>
</organism>
<dbReference type="EMBL" id="AFRT01001476">
    <property type="protein sequence ID" value="ELU40247.1"/>
    <property type="molecule type" value="Genomic_DNA"/>
</dbReference>
<dbReference type="OrthoDB" id="3251775at2759"/>
<gene>
    <name evidence="2" type="ORF">AG1IA_05722</name>
</gene>
<evidence type="ECO:0000313" key="3">
    <source>
        <dbReference type="Proteomes" id="UP000011668"/>
    </source>
</evidence>
<proteinExistence type="predicted"/>